<protein>
    <submittedName>
        <fullName evidence="2">Uncharacterized protein, PH0010 family/AmmeMemoRadiSam system protein A</fullName>
    </submittedName>
</protein>
<organism evidence="2 3">
    <name type="scientific">Selenomonas ruminantium</name>
    <dbReference type="NCBI Taxonomy" id="971"/>
    <lineage>
        <taxon>Bacteria</taxon>
        <taxon>Bacillati</taxon>
        <taxon>Bacillota</taxon>
        <taxon>Negativicutes</taxon>
        <taxon>Selenomonadales</taxon>
        <taxon>Selenomonadaceae</taxon>
        <taxon>Selenomonas</taxon>
    </lineage>
</organism>
<dbReference type="AlphaFoldDB" id="A0A1M6SIN3"/>
<evidence type="ECO:0000313" key="3">
    <source>
        <dbReference type="Proteomes" id="UP000184263"/>
    </source>
</evidence>
<evidence type="ECO:0000313" key="2">
    <source>
        <dbReference type="EMBL" id="SHK44592.1"/>
    </source>
</evidence>
<gene>
    <name evidence="2" type="ORF">SAMN05216582_10496</name>
</gene>
<dbReference type="InterPro" id="IPR027623">
    <property type="entry name" value="AmmeMemoSam_A"/>
</dbReference>
<reference evidence="2 3" key="1">
    <citation type="submission" date="2016-11" db="EMBL/GenBank/DDBJ databases">
        <authorList>
            <person name="Jaros S."/>
            <person name="Januszkiewicz K."/>
            <person name="Wedrychowicz H."/>
        </authorList>
    </citation>
    <scope>NUCLEOTIDE SEQUENCE [LARGE SCALE GENOMIC DNA]</scope>
    <source>
        <strain evidence="2 3">HD4</strain>
    </source>
</reference>
<dbReference type="Proteomes" id="UP000184263">
    <property type="component" value="Unassembled WGS sequence"/>
</dbReference>
<dbReference type="RefSeq" id="WP_073088392.1">
    <property type="nucleotide sequence ID" value="NZ_FRBC01000004.1"/>
</dbReference>
<proteinExistence type="predicted"/>
<dbReference type="InterPro" id="IPR036071">
    <property type="entry name" value="AMMECR1_dom_sf"/>
</dbReference>
<dbReference type="GO" id="GO:0008198">
    <property type="term" value="F:ferrous iron binding"/>
    <property type="evidence" value="ECO:0007669"/>
    <property type="project" value="InterPro"/>
</dbReference>
<dbReference type="InterPro" id="IPR004183">
    <property type="entry name" value="Xdiol_dOase_suB"/>
</dbReference>
<sequence>MALSGTCVVPHPPLIIPEIGRGEEKGIQATIDAYQEAAAWVVAKEPETIIITSPHAKMYADYLQISSGPGGQGSFAAFAHPELRFRAAYDEDFVHHLTKMADEIKLPAGTLGKQDGGLDHGTMIPLYFMQKAGFKGRIVRIGLSGLSRDAHYALGVLIAQTAAKLNRRAVLVASGDLSHKLKADGPYGFDPAGPVFDERMGACFKTGDFLQLLTTPAELADSAAECGLRSFWIMAGALDRHQVEARLLAQEGPFGVGYAVATFDLSDHDERRNIGEQAAQLHRAEMEERREREDAYLALARYSLEYYVRHGKRAPLPDKLLPELAGQKAGAFVSIKKDGQLRGCIGTILPARNNLAEEILYNAVSAGTGDPRFSPVTADELPDLVYDVDVLSVPEPIKGIDELDVKRYGVIVEAGDRRGLLLPDLAGVDTVEQQVDIARRKGNIGPQEAVKLWRFTVTRHE</sequence>
<dbReference type="OrthoDB" id="159752at2"/>
<feature type="domain" description="AMMECR1" evidence="1">
    <location>
        <begin position="291"/>
        <end position="461"/>
    </location>
</feature>
<dbReference type="SUPFAM" id="SSF143447">
    <property type="entry name" value="AMMECR1-like"/>
    <property type="match status" value="1"/>
</dbReference>
<dbReference type="InterPro" id="IPR027485">
    <property type="entry name" value="AMMECR1_N"/>
</dbReference>
<dbReference type="InterPro" id="IPR002733">
    <property type="entry name" value="AMMECR1_domain"/>
</dbReference>
<dbReference type="PANTHER" id="PTHR13016:SF0">
    <property type="entry name" value="AMME SYNDROME CANDIDATE GENE 1 PROTEIN"/>
    <property type="match status" value="1"/>
</dbReference>
<dbReference type="Pfam" id="PF01871">
    <property type="entry name" value="AMMECR1"/>
    <property type="match status" value="1"/>
</dbReference>
<dbReference type="Gene3D" id="3.30.700.20">
    <property type="entry name" value="Hypothetical protein ph0010, domain 1"/>
    <property type="match status" value="1"/>
</dbReference>
<dbReference type="EMBL" id="FRBC01000004">
    <property type="protein sequence ID" value="SHK44592.1"/>
    <property type="molecule type" value="Genomic_DNA"/>
</dbReference>
<evidence type="ECO:0000259" key="1">
    <source>
        <dbReference type="PROSITE" id="PS51112"/>
    </source>
</evidence>
<dbReference type="PANTHER" id="PTHR13016">
    <property type="entry name" value="AMMECR1 HOMOLOG"/>
    <property type="match status" value="1"/>
</dbReference>
<dbReference type="InterPro" id="IPR023473">
    <property type="entry name" value="AMMECR1"/>
</dbReference>
<dbReference type="SUPFAM" id="SSF53213">
    <property type="entry name" value="LigB-like"/>
    <property type="match status" value="1"/>
</dbReference>
<name>A0A1M6SIN3_SELRU</name>
<accession>A0A1M6SIN3</accession>
<dbReference type="Gene3D" id="3.40.830.10">
    <property type="entry name" value="LigB-like"/>
    <property type="match status" value="1"/>
</dbReference>
<dbReference type="CDD" id="cd07951">
    <property type="entry name" value="ED_3B_N_AMMECR1"/>
    <property type="match status" value="1"/>
</dbReference>
<dbReference type="PROSITE" id="PS51112">
    <property type="entry name" value="AMMECR1"/>
    <property type="match status" value="1"/>
</dbReference>
<dbReference type="GO" id="GO:0016702">
    <property type="term" value="F:oxidoreductase activity, acting on single donors with incorporation of molecular oxygen, incorporation of two atoms of oxygen"/>
    <property type="evidence" value="ECO:0007669"/>
    <property type="project" value="UniProtKB-ARBA"/>
</dbReference>
<dbReference type="Pfam" id="PF02900">
    <property type="entry name" value="LigB"/>
    <property type="match status" value="1"/>
</dbReference>
<dbReference type="NCBIfam" id="TIGR04335">
    <property type="entry name" value="AmmeMemoSam_A"/>
    <property type="match status" value="1"/>
</dbReference>